<dbReference type="InterPro" id="IPR036100">
    <property type="entry name" value="QueA_sf"/>
</dbReference>
<dbReference type="Pfam" id="PF02547">
    <property type="entry name" value="Queuosine_synth"/>
    <property type="match status" value="1"/>
</dbReference>
<keyword evidence="1 5" id="KW-0963">Cytoplasm</keyword>
<dbReference type="Gene3D" id="2.40.10.240">
    <property type="entry name" value="QueA-like"/>
    <property type="match status" value="1"/>
</dbReference>
<dbReference type="EC" id="2.4.99.17" evidence="5"/>
<evidence type="ECO:0000256" key="4">
    <source>
        <dbReference type="ARBA" id="ARBA00022785"/>
    </source>
</evidence>
<protein>
    <recommendedName>
        <fullName evidence="5">S-adenosylmethionine:tRNA ribosyltransferase-isomerase</fullName>
        <ecNumber evidence="5">2.4.99.17</ecNumber>
    </recommendedName>
    <alternativeName>
        <fullName evidence="5">Queuosine biosynthesis protein QueA</fullName>
    </alternativeName>
</protein>
<dbReference type="FunFam" id="2.40.10.240:FF:000002">
    <property type="entry name" value="S-adenosylmethionine:tRNA ribosyltransferase-isomerase"/>
    <property type="match status" value="1"/>
</dbReference>
<name>A0A1F7WP82_9BACT</name>
<dbReference type="NCBIfam" id="NF001140">
    <property type="entry name" value="PRK00147.1"/>
    <property type="match status" value="1"/>
</dbReference>
<dbReference type="AlphaFoldDB" id="A0A1F7WP82"/>
<organism evidence="6 7">
    <name type="scientific">Candidatus Wallbacteria bacterium GWC2_49_35</name>
    <dbReference type="NCBI Taxonomy" id="1817813"/>
    <lineage>
        <taxon>Bacteria</taxon>
        <taxon>Candidatus Walliibacteriota</taxon>
    </lineage>
</organism>
<dbReference type="HAMAP" id="MF_00113">
    <property type="entry name" value="QueA"/>
    <property type="match status" value="1"/>
</dbReference>
<comment type="subcellular location">
    <subcellularLocation>
        <location evidence="5">Cytoplasm</location>
    </subcellularLocation>
</comment>
<evidence type="ECO:0000313" key="7">
    <source>
        <dbReference type="Proteomes" id="UP000178735"/>
    </source>
</evidence>
<comment type="function">
    <text evidence="5">Transfers and isomerizes the ribose moiety from AdoMet to the 7-aminomethyl group of 7-deazaguanine (preQ1-tRNA) to give epoxyqueuosine (oQ-tRNA).</text>
</comment>
<dbReference type="UniPathway" id="UPA00392"/>
<accession>A0A1F7WP82</accession>
<comment type="pathway">
    <text evidence="5">tRNA modification; tRNA-queuosine biosynthesis.</text>
</comment>
<dbReference type="GO" id="GO:0051075">
    <property type="term" value="F:S-adenosylmethionine:tRNA ribosyltransferase-isomerase activity"/>
    <property type="evidence" value="ECO:0007669"/>
    <property type="project" value="UniProtKB-EC"/>
</dbReference>
<dbReference type="NCBIfam" id="TIGR00113">
    <property type="entry name" value="queA"/>
    <property type="match status" value="1"/>
</dbReference>
<dbReference type="GO" id="GO:0008616">
    <property type="term" value="P:tRNA queuosine(34) biosynthetic process"/>
    <property type="evidence" value="ECO:0007669"/>
    <property type="project" value="UniProtKB-UniRule"/>
</dbReference>
<evidence type="ECO:0000256" key="5">
    <source>
        <dbReference type="HAMAP-Rule" id="MF_00113"/>
    </source>
</evidence>
<dbReference type="EMBL" id="MGFH01000139">
    <property type="protein sequence ID" value="OGM04642.1"/>
    <property type="molecule type" value="Genomic_DNA"/>
</dbReference>
<dbReference type="STRING" id="1817813.A2008_05365"/>
<comment type="subunit">
    <text evidence="5">Monomer.</text>
</comment>
<evidence type="ECO:0000256" key="3">
    <source>
        <dbReference type="ARBA" id="ARBA00022691"/>
    </source>
</evidence>
<dbReference type="Proteomes" id="UP000178735">
    <property type="component" value="Unassembled WGS sequence"/>
</dbReference>
<sequence length="373" mass="42269">MKNENATNKYDITRYDFVLDDSKIAVKPYLKRDEARLLVFDRAKCAMSSKNFGDIIDYFNSGDMLILNETKVFKARLYGTKNESGARVELLLLKRTGENRFSALVKPSRRIKTGVRLAIDGGLLEAEAVGRADADGAWVFEFEKKELKNRDIFELVDMCGHVPLPPYIIKNKPVKTARGQAYEDDQIDREGYQTVYAKEHGSVAAPTAGFHFTPELLEKLASKGVLIEKIILHVGLGTFKLVEKDDIRDHTMHKEVIKIDKEAYARIIGFIRNKNEKKLFCCGTTSVRTIESIDRVALDAPGGSYCAETDLFIYDGYNFKNADAIITNFHLPRSTLLMMVSAFMGNDKMKMAYDYAINNDFMFYSYGDAMLII</sequence>
<dbReference type="InterPro" id="IPR042118">
    <property type="entry name" value="QueA_dom1"/>
</dbReference>
<dbReference type="PANTHER" id="PTHR30307">
    <property type="entry name" value="S-ADENOSYLMETHIONINE:TRNA RIBOSYLTRANSFERASE-ISOMERASE"/>
    <property type="match status" value="1"/>
</dbReference>
<keyword evidence="3 5" id="KW-0949">S-adenosyl-L-methionine</keyword>
<gene>
    <name evidence="5" type="primary">queA</name>
    <name evidence="6" type="ORF">A2008_05365</name>
</gene>
<comment type="similarity">
    <text evidence="5">Belongs to the QueA family.</text>
</comment>
<evidence type="ECO:0000256" key="2">
    <source>
        <dbReference type="ARBA" id="ARBA00022679"/>
    </source>
</evidence>
<keyword evidence="6" id="KW-0413">Isomerase</keyword>
<keyword evidence="4 5" id="KW-0671">Queuosine biosynthesis</keyword>
<evidence type="ECO:0000313" key="6">
    <source>
        <dbReference type="EMBL" id="OGM04642.1"/>
    </source>
</evidence>
<dbReference type="Gene3D" id="3.40.1780.10">
    <property type="entry name" value="QueA-like"/>
    <property type="match status" value="1"/>
</dbReference>
<keyword evidence="2 5" id="KW-0808">Transferase</keyword>
<reference evidence="6 7" key="1">
    <citation type="journal article" date="2016" name="Nat. Commun.">
        <title>Thousands of microbial genomes shed light on interconnected biogeochemical processes in an aquifer system.</title>
        <authorList>
            <person name="Anantharaman K."/>
            <person name="Brown C.T."/>
            <person name="Hug L.A."/>
            <person name="Sharon I."/>
            <person name="Castelle C.J."/>
            <person name="Probst A.J."/>
            <person name="Thomas B.C."/>
            <person name="Singh A."/>
            <person name="Wilkins M.J."/>
            <person name="Karaoz U."/>
            <person name="Brodie E.L."/>
            <person name="Williams K.H."/>
            <person name="Hubbard S.S."/>
            <person name="Banfield J.F."/>
        </authorList>
    </citation>
    <scope>NUCLEOTIDE SEQUENCE [LARGE SCALE GENOMIC DNA]</scope>
</reference>
<comment type="caution">
    <text evidence="6">The sequence shown here is derived from an EMBL/GenBank/DDBJ whole genome shotgun (WGS) entry which is preliminary data.</text>
</comment>
<evidence type="ECO:0000256" key="1">
    <source>
        <dbReference type="ARBA" id="ARBA00022490"/>
    </source>
</evidence>
<dbReference type="GO" id="GO:0005737">
    <property type="term" value="C:cytoplasm"/>
    <property type="evidence" value="ECO:0007669"/>
    <property type="project" value="UniProtKB-SubCell"/>
</dbReference>
<dbReference type="SUPFAM" id="SSF111337">
    <property type="entry name" value="QueA-like"/>
    <property type="match status" value="1"/>
</dbReference>
<dbReference type="InterPro" id="IPR003699">
    <property type="entry name" value="QueA"/>
</dbReference>
<dbReference type="InterPro" id="IPR042119">
    <property type="entry name" value="QueA_dom2"/>
</dbReference>
<proteinExistence type="inferred from homology"/>
<comment type="catalytic activity">
    <reaction evidence="5">
        <text>7-aminomethyl-7-carbaguanosine(34) in tRNA + S-adenosyl-L-methionine = epoxyqueuosine(34) in tRNA + adenine + L-methionine + 2 H(+)</text>
        <dbReference type="Rhea" id="RHEA:32155"/>
        <dbReference type="Rhea" id="RHEA-COMP:10342"/>
        <dbReference type="Rhea" id="RHEA-COMP:18582"/>
        <dbReference type="ChEBI" id="CHEBI:15378"/>
        <dbReference type="ChEBI" id="CHEBI:16708"/>
        <dbReference type="ChEBI" id="CHEBI:57844"/>
        <dbReference type="ChEBI" id="CHEBI:59789"/>
        <dbReference type="ChEBI" id="CHEBI:82833"/>
        <dbReference type="ChEBI" id="CHEBI:194443"/>
        <dbReference type="EC" id="2.4.99.17"/>
    </reaction>
</comment>
<dbReference type="PANTHER" id="PTHR30307:SF0">
    <property type="entry name" value="S-ADENOSYLMETHIONINE:TRNA RIBOSYLTRANSFERASE-ISOMERASE"/>
    <property type="match status" value="1"/>
</dbReference>